<keyword evidence="5" id="KW-1185">Reference proteome</keyword>
<dbReference type="Proteomes" id="UP001054801">
    <property type="component" value="Chromosome"/>
</dbReference>
<dbReference type="InterPro" id="IPR038989">
    <property type="entry name" value="UbiJ"/>
</dbReference>
<dbReference type="InterPro" id="IPR036527">
    <property type="entry name" value="SCP2_sterol-bd_dom_sf"/>
</dbReference>
<feature type="region of interest" description="Disordered" evidence="2">
    <location>
        <begin position="198"/>
        <end position="219"/>
    </location>
</feature>
<dbReference type="InterPro" id="IPR003033">
    <property type="entry name" value="SCP2_sterol-bd_dom"/>
</dbReference>
<protein>
    <recommendedName>
        <fullName evidence="1">Ubiquinone biosynthesis accessory factor UbiJ</fullName>
    </recommendedName>
</protein>
<sequence>MLFAALTATLETAFNAWLKLDKASQGNALARLQTLQGKLICLHISNPDLQLYFLPTDDTVRVTTEYAAEPDVTIHGSALALMRLSAAEDTGKAMLANGIKIDGDMGLGNRFSQILREIDVDWEELLSRAVGDVIAHQMGQLARDTKGWLDDSAHAMRLNTQEYLQEEARLLPAEAEIRRYLDEVDTLRMDADRLEARLKRLESPPSPALPPQGVKGARI</sequence>
<dbReference type="SUPFAM" id="SSF55718">
    <property type="entry name" value="SCP-like"/>
    <property type="match status" value="1"/>
</dbReference>
<gene>
    <name evidence="1" type="primary">ubiJ</name>
    <name evidence="4" type="ORF">L2Y54_21145</name>
</gene>
<comment type="function">
    <text evidence="1">Required for ubiquinone (coenzyme Q) biosynthesis. Binds hydrophobic ubiquinone biosynthetic intermediates via its SCP2 domain and is essential for the stability of the Ubi complex. May constitute a docking platform where Ubi enzymes assemble and access their SCP2-bound polyprenyl substrates.</text>
</comment>
<organism evidence="4 5">
    <name type="scientific">Thiothrix winogradskyi</name>
    <dbReference type="NCBI Taxonomy" id="96472"/>
    <lineage>
        <taxon>Bacteria</taxon>
        <taxon>Pseudomonadati</taxon>
        <taxon>Pseudomonadota</taxon>
        <taxon>Gammaproteobacteria</taxon>
        <taxon>Thiotrichales</taxon>
        <taxon>Thiotrichaceae</taxon>
        <taxon>Thiothrix</taxon>
    </lineage>
</organism>
<dbReference type="Pfam" id="PF02036">
    <property type="entry name" value="SCP2"/>
    <property type="match status" value="1"/>
</dbReference>
<evidence type="ECO:0000259" key="3">
    <source>
        <dbReference type="Pfam" id="PF02036"/>
    </source>
</evidence>
<keyword evidence="1" id="KW-0963">Cytoplasm</keyword>
<dbReference type="EMBL" id="CP091244">
    <property type="protein sequence ID" value="UJS24404.1"/>
    <property type="molecule type" value="Genomic_DNA"/>
</dbReference>
<dbReference type="Gene3D" id="3.30.1050.10">
    <property type="entry name" value="SCP2 sterol-binding domain"/>
    <property type="match status" value="1"/>
</dbReference>
<dbReference type="HAMAP" id="MF_02215">
    <property type="entry name" value="UbiJ"/>
    <property type="match status" value="1"/>
</dbReference>
<name>A0ABY3SZP8_9GAMM</name>
<feature type="domain" description="SCP2" evidence="3">
    <location>
        <begin position="15"/>
        <end position="115"/>
    </location>
</feature>
<reference evidence="4" key="1">
    <citation type="journal article" date="2022" name="Microorganisms">
        <title>Two New Species of Filamentous Sulfur Bacteria of the Genus Thiothrix, Thiothrix winogradskyi sp. nov. and 'Candidatus Thiothrix sulfatifontis' sp. nov.</title>
        <authorList>
            <person name="Ravin N.V."/>
            <person name="Rossetti S."/>
            <person name="Beletsky A.V."/>
            <person name="Kadnikov V.V."/>
            <person name="Rudenko T.S."/>
            <person name="Smolyakov D.D."/>
            <person name="Moskvitina M.I."/>
            <person name="Gureeva M.V."/>
            <person name="Mardanov A.V."/>
            <person name="Grabovich M.Y."/>
        </authorList>
    </citation>
    <scope>NUCLEOTIDE SEQUENCE</scope>
    <source>
        <strain evidence="4">CT3</strain>
    </source>
</reference>
<evidence type="ECO:0000256" key="2">
    <source>
        <dbReference type="SAM" id="MobiDB-lite"/>
    </source>
</evidence>
<evidence type="ECO:0000313" key="4">
    <source>
        <dbReference type="EMBL" id="UJS24404.1"/>
    </source>
</evidence>
<dbReference type="PANTHER" id="PTHR38693">
    <property type="entry name" value="UBIQUINONE BIOSYNTHESIS PROTEIN UBIJ"/>
    <property type="match status" value="1"/>
</dbReference>
<evidence type="ECO:0000313" key="5">
    <source>
        <dbReference type="Proteomes" id="UP001054801"/>
    </source>
</evidence>
<evidence type="ECO:0000256" key="1">
    <source>
        <dbReference type="HAMAP-Rule" id="MF_02215"/>
    </source>
</evidence>
<accession>A0ABY3SZP8</accession>
<comment type="subcellular location">
    <subcellularLocation>
        <location evidence="1">Cytoplasm</location>
    </subcellularLocation>
</comment>
<dbReference type="RefSeq" id="WP_236498875.1">
    <property type="nucleotide sequence ID" value="NZ_CP091244.1"/>
</dbReference>
<comment type="similarity">
    <text evidence="1">Belongs to the UbiJ family.</text>
</comment>
<proteinExistence type="inferred from homology"/>
<comment type="pathway">
    <text evidence="1">Cofactor biosynthesis; ubiquinone biosynthesis.</text>
</comment>
<keyword evidence="1" id="KW-0831">Ubiquinone biosynthesis</keyword>
<dbReference type="PANTHER" id="PTHR38693:SF1">
    <property type="entry name" value="UBIQUINONE BIOSYNTHESIS ACCESSORY FACTOR UBIJ"/>
    <property type="match status" value="1"/>
</dbReference>